<gene>
    <name evidence="1" type="ORF">RH861_00875</name>
</gene>
<evidence type="ECO:0000313" key="2">
    <source>
        <dbReference type="Proteomes" id="UP001260072"/>
    </source>
</evidence>
<dbReference type="Pfam" id="PF10604">
    <property type="entry name" value="Polyketide_cyc2"/>
    <property type="match status" value="1"/>
</dbReference>
<sequence>MIQTLRKHHFHEEASAVLAAGMDEVFGYLDDHRSLAGHMGSRSSPMMGGGEMSLELDAGGGREVGSRIRMGGTAFGLRLFVDEVVVERIPPRSKTWQTVEEHLVVIGDYAMGFRIDPHPDGCALTVWIGYDRPERNRWLGVIGGRMYARWCVRQMRDTAVARFTG</sequence>
<dbReference type="RefSeq" id="WP_310519343.1">
    <property type="nucleotide sequence ID" value="NZ_BAABBS010000001.1"/>
</dbReference>
<dbReference type="Proteomes" id="UP001260072">
    <property type="component" value="Unassembled WGS sequence"/>
</dbReference>
<reference evidence="2" key="1">
    <citation type="submission" date="2023-07" db="EMBL/GenBank/DDBJ databases">
        <title>Description of three actinobacteria isolated from air of manufacturing shop in a pharmaceutical factory.</title>
        <authorList>
            <person name="Zhang D.-F."/>
        </authorList>
    </citation>
    <scope>NUCLEOTIDE SEQUENCE [LARGE SCALE GENOMIC DNA]</scope>
    <source>
        <strain evidence="2">CCTCC AB 2011122</strain>
    </source>
</reference>
<dbReference type="SUPFAM" id="SSF55961">
    <property type="entry name" value="Bet v1-like"/>
    <property type="match status" value="1"/>
</dbReference>
<dbReference type="Gene3D" id="3.30.530.20">
    <property type="match status" value="1"/>
</dbReference>
<keyword evidence="2" id="KW-1185">Reference proteome</keyword>
<dbReference type="InterPro" id="IPR019587">
    <property type="entry name" value="Polyketide_cyclase/dehydratase"/>
</dbReference>
<dbReference type="CDD" id="cd07812">
    <property type="entry name" value="SRPBCC"/>
    <property type="match status" value="1"/>
</dbReference>
<dbReference type="InterPro" id="IPR023393">
    <property type="entry name" value="START-like_dom_sf"/>
</dbReference>
<evidence type="ECO:0000313" key="1">
    <source>
        <dbReference type="EMBL" id="MDR5690610.1"/>
    </source>
</evidence>
<proteinExistence type="predicted"/>
<dbReference type="EMBL" id="JAVKGS010000001">
    <property type="protein sequence ID" value="MDR5690610.1"/>
    <property type="molecule type" value="Genomic_DNA"/>
</dbReference>
<name>A0ABU1FFT3_9MICO</name>
<comment type="caution">
    <text evidence="1">The sequence shown here is derived from an EMBL/GenBank/DDBJ whole genome shotgun (WGS) entry which is preliminary data.</text>
</comment>
<organism evidence="1 2">
    <name type="scientific">Agromyces indicus</name>
    <dbReference type="NCBI Taxonomy" id="758919"/>
    <lineage>
        <taxon>Bacteria</taxon>
        <taxon>Bacillati</taxon>
        <taxon>Actinomycetota</taxon>
        <taxon>Actinomycetes</taxon>
        <taxon>Micrococcales</taxon>
        <taxon>Microbacteriaceae</taxon>
        <taxon>Agromyces</taxon>
    </lineage>
</organism>
<protein>
    <submittedName>
        <fullName evidence="1">SRPBCC family protein</fullName>
    </submittedName>
</protein>
<accession>A0ABU1FFT3</accession>